<keyword evidence="5" id="KW-1185">Reference proteome</keyword>
<evidence type="ECO:0000313" key="5">
    <source>
        <dbReference type="Proteomes" id="UP001362899"/>
    </source>
</evidence>
<dbReference type="AlphaFoldDB" id="A0AAV5RDE9"/>
<evidence type="ECO:0000256" key="1">
    <source>
        <dbReference type="SAM" id="MobiDB-lite"/>
    </source>
</evidence>
<organism evidence="4 5">
    <name type="scientific">Starmerella bacillaris</name>
    <name type="common">Yeast</name>
    <name type="synonym">Candida zemplinina</name>
    <dbReference type="NCBI Taxonomy" id="1247836"/>
    <lineage>
        <taxon>Eukaryota</taxon>
        <taxon>Fungi</taxon>
        <taxon>Dikarya</taxon>
        <taxon>Ascomycota</taxon>
        <taxon>Saccharomycotina</taxon>
        <taxon>Dipodascomycetes</taxon>
        <taxon>Dipodascales</taxon>
        <taxon>Trichomonascaceae</taxon>
        <taxon>Starmerella</taxon>
    </lineage>
</organism>
<evidence type="ECO:0000259" key="3">
    <source>
        <dbReference type="Pfam" id="PF25351"/>
    </source>
</evidence>
<feature type="domain" description="Bud3 N-terminal" evidence="2">
    <location>
        <begin position="22"/>
        <end position="163"/>
    </location>
</feature>
<reference evidence="4 5" key="1">
    <citation type="journal article" date="2023" name="Elife">
        <title>Identification of key yeast species and microbe-microbe interactions impacting larval growth of Drosophila in the wild.</title>
        <authorList>
            <person name="Mure A."/>
            <person name="Sugiura Y."/>
            <person name="Maeda R."/>
            <person name="Honda K."/>
            <person name="Sakurai N."/>
            <person name="Takahashi Y."/>
            <person name="Watada M."/>
            <person name="Katoh T."/>
            <person name="Gotoh A."/>
            <person name="Gotoh Y."/>
            <person name="Taniguchi I."/>
            <person name="Nakamura K."/>
            <person name="Hayashi T."/>
            <person name="Katayama T."/>
            <person name="Uemura T."/>
            <person name="Hattori Y."/>
        </authorList>
    </citation>
    <scope>NUCLEOTIDE SEQUENCE [LARGE SCALE GENOMIC DNA]</scope>
    <source>
        <strain evidence="4 5">SB-73</strain>
    </source>
</reference>
<feature type="region of interest" description="Disordered" evidence="1">
    <location>
        <begin position="1020"/>
        <end position="1059"/>
    </location>
</feature>
<evidence type="ECO:0000313" key="4">
    <source>
        <dbReference type="EMBL" id="GMM49415.1"/>
    </source>
</evidence>
<evidence type="ECO:0000259" key="2">
    <source>
        <dbReference type="Pfam" id="PF12015"/>
    </source>
</evidence>
<dbReference type="EMBL" id="BTGC01000001">
    <property type="protein sequence ID" value="GMM49415.1"/>
    <property type="molecule type" value="Genomic_DNA"/>
</dbReference>
<comment type="caution">
    <text evidence="4">The sequence shown here is derived from an EMBL/GenBank/DDBJ whole genome shotgun (WGS) entry which is preliminary data.</text>
</comment>
<dbReference type="InterPro" id="IPR057454">
    <property type="entry name" value="Bud3_C"/>
</dbReference>
<accession>A0AAV5RDE9</accession>
<name>A0AAV5RDE9_STABA</name>
<dbReference type="InterPro" id="IPR021895">
    <property type="entry name" value="Bud3_N"/>
</dbReference>
<feature type="region of interest" description="Disordered" evidence="1">
    <location>
        <begin position="944"/>
        <end position="967"/>
    </location>
</feature>
<dbReference type="Pfam" id="PF25351">
    <property type="entry name" value="PH_BUD3_C"/>
    <property type="match status" value="1"/>
</dbReference>
<dbReference type="Proteomes" id="UP001362899">
    <property type="component" value="Unassembled WGS sequence"/>
</dbReference>
<gene>
    <name evidence="4" type="ORF">DASB73_003730</name>
</gene>
<proteinExistence type="predicted"/>
<feature type="domain" description="Bud3 C-terminal PH" evidence="3">
    <location>
        <begin position="444"/>
        <end position="601"/>
    </location>
</feature>
<sequence>MSFIIDSNSPYFTEFSPQKYKDAVYMTADDDFFGTLLAIVYKTDVSSPKLSVILIGSHGTSGFLNMTLDRTSRYFAACRGLAPTHYNSPIRRALAIACLRTYTTTDKPLTAKLPGYFDAACAGSLGSRFRLLCGKFPKSIGERVVNSGLICAKQVSSSVVDVIYEDSDDTIDQNDELIYLLGRQLDYLLDPLTLYCPEQTDKLYEPLTSPGAGLKIKNSITVTSTGSDNNENDVWALGSLDDESQEVQDTCEELYLLESHMRSSLLDLLQTVVIPLRVLVLQDQFPGLNVSKLNAIFPPTIDELYRMHCILYDALKAALPFGAFEIIRACGSTMSYFYRACTRHLAATKHFETFVLELLDEFPELEDAAGVDIRANLVNITTVVYEAGQLKRFEPLLNKLLSDKAEEWTPREKIVVEELCSISSKTIRAVSTADTIENGIFNVIDKLFVNWPNTVLTDLESRRIITIFEAHDILETSDDASQGDLIFIIFSDVMIVCRPTERIHKSSLSGLHMPQICDVLMHSMLNNAPIDDSVPPLEVIAWSHLMDAHFASFEENLFVFSKSLIGSYELITSGFTVRDIVALLSKAKIVSKSEPFHLFEISDDSADSHLESEALIDVPTTNSKLQLLSAVQEVKSYLSEYNKSKVAVFLTTKMSETLLHQHNLYAAICLNFDDDDNVIIDVLTKKQYTMKTVVSKEELRNAVLNECSYLLTLLLSSQNDEVLSLIVKSNKQIASGLVQWSSRPPAENVITSKRGSTNTDDADQTQFNNWFHKLRQRRDHASLSSESLNSGEDNRSLAFSYRSDRSNNDLQIGAFLNSSSSSIYNDHAGYVFPRLDHSDSVQRRSSVMSSNTQIDENKRGSFYSAVEQIADIPESGDDKEVENTEDFAYLASLVDANKNVSRSNSMSTVRSKSPGLRERSLVRLGQYVVDGSSLGFSRSRSVDSITSGISTSSGGMKGSRSSSNFGSFRSLKSQRFLSARIDEPLLEVDEEELQEGDAKIAQNWLAWTTKRTSMIANQDNEEAAEGPGAPDIPKTDDVDDSDATATNESPDAPKRSESQTTFRKMVMSSSLHTLQLASFVIQLDQKAATSENNEISEELLRIKQDVTAIFKVNDLNIEHELAIRKRICYFFYLLTAYDYHKLASGLIEVEWTRRQRVSETFPEIIEGIRDLDIQNS</sequence>
<protein>
    <submittedName>
        <fullName evidence="4">Bud3 protein</fullName>
    </submittedName>
</protein>
<dbReference type="Pfam" id="PF12015">
    <property type="entry name" value="Bud3_N"/>
    <property type="match status" value="1"/>
</dbReference>